<organism evidence="1 2">
    <name type="scientific">Pseudomonas azadiae</name>
    <dbReference type="NCBI Taxonomy" id="2843612"/>
    <lineage>
        <taxon>Bacteria</taxon>
        <taxon>Pseudomonadati</taxon>
        <taxon>Pseudomonadota</taxon>
        <taxon>Gammaproteobacteria</taxon>
        <taxon>Pseudomonadales</taxon>
        <taxon>Pseudomonadaceae</taxon>
        <taxon>Pseudomonas</taxon>
    </lineage>
</organism>
<protein>
    <submittedName>
        <fullName evidence="1">Uncharacterized protein</fullName>
    </submittedName>
</protein>
<dbReference type="Proteomes" id="UP001048976">
    <property type="component" value="Unassembled WGS sequence"/>
</dbReference>
<dbReference type="EMBL" id="JAHSTY010000001">
    <property type="protein sequence ID" value="MBV4453878.1"/>
    <property type="molecule type" value="Genomic_DNA"/>
</dbReference>
<proteinExistence type="predicted"/>
<name>A0ABS6P0A5_9PSED</name>
<evidence type="ECO:0000313" key="2">
    <source>
        <dbReference type="Proteomes" id="UP001048976"/>
    </source>
</evidence>
<gene>
    <name evidence="1" type="ORF">KVG91_14920</name>
</gene>
<evidence type="ECO:0000313" key="1">
    <source>
        <dbReference type="EMBL" id="MBV4453878.1"/>
    </source>
</evidence>
<keyword evidence="2" id="KW-1185">Reference proteome</keyword>
<sequence length="401" mass="45195">MSKINILVLDDEYERACGWKSELSKFVDANITVFEKGEVSEFITELHRSRLASRAGEYSPALGYEGYHLLIVDYDLLGLDEKASAAWSTGAEIAYTARLMSTIGPIVVVNQYGTCNFDLTMKRTASSYADYDVGSIQITDQGLWKSSGFAGFRPWHWPNLLAEVARIEAFRAFIQQNLDEPVMKTLGFELQDTEAPNYLAYDIAGVLGVKSGGARSFRDIALKSVGLSVFNILDKDRPIVEYMPVEQLARVACAIISHWLEKIVLPNQQAVADLPHIVSRFPWLLTNPTDPDAWEKLSTLEYVKVVNPELVKHAVNNAFMYSRPAFWIEHIKDAFPVPDDFDISKVPDLVFCEDSSRFLERDKASSYPSDLIGYDNERWVEGELQCRGNGVSYEPQAYLLM</sequence>
<reference evidence="1" key="1">
    <citation type="submission" date="2021-06" db="EMBL/GenBank/DDBJ databases">
        <title>Updating the genus Pseudomonas: Description of 43 new species and partition of the Pseudomonas putida group.</title>
        <authorList>
            <person name="Girard L."/>
            <person name="Lood C."/>
            <person name="Vandamme P."/>
            <person name="Rokni-Zadeh H."/>
            <person name="Van Noort V."/>
            <person name="Hofte M."/>
            <person name="Lavigne R."/>
            <person name="De Mot R."/>
        </authorList>
    </citation>
    <scope>NUCLEOTIDE SEQUENCE</scope>
    <source>
        <strain evidence="1">SWRI103</strain>
    </source>
</reference>
<accession>A0ABS6P0A5</accession>
<comment type="caution">
    <text evidence="1">The sequence shown here is derived from an EMBL/GenBank/DDBJ whole genome shotgun (WGS) entry which is preliminary data.</text>
</comment>
<dbReference type="RefSeq" id="WP_169375858.1">
    <property type="nucleotide sequence ID" value="NZ_JAHSTY010000001.1"/>
</dbReference>